<dbReference type="AlphaFoldDB" id="A0A3D9CVY8"/>
<proteinExistence type="predicted"/>
<dbReference type="OrthoDB" id="1274225at2"/>
<evidence type="ECO:0000313" key="2">
    <source>
        <dbReference type="Proteomes" id="UP000256326"/>
    </source>
</evidence>
<comment type="caution">
    <text evidence="1">The sequence shown here is derived from an EMBL/GenBank/DDBJ whole genome shotgun (WGS) entry which is preliminary data.</text>
</comment>
<organism evidence="1 2">
    <name type="scientific">Epilithonimonas hispanica</name>
    <dbReference type="NCBI Taxonomy" id="358687"/>
    <lineage>
        <taxon>Bacteria</taxon>
        <taxon>Pseudomonadati</taxon>
        <taxon>Bacteroidota</taxon>
        <taxon>Flavobacteriia</taxon>
        <taxon>Flavobacteriales</taxon>
        <taxon>Weeksellaceae</taxon>
        <taxon>Chryseobacterium group</taxon>
        <taxon>Epilithonimonas</taxon>
    </lineage>
</organism>
<protein>
    <submittedName>
        <fullName evidence="1">Uncharacterized protein</fullName>
    </submittedName>
</protein>
<name>A0A3D9CVY8_9FLAO</name>
<sequence length="84" mass="9603">MTNRERKQIRKRIISASGHRSLRRTARRASLNAQRASRVLDIPYNVIKDGVIYTVLKDKWVAEGKVDKITSEKPGLRKGSKLCL</sequence>
<dbReference type="RefSeq" id="WP_116035544.1">
    <property type="nucleotide sequence ID" value="NZ_JBHLVV010000086.1"/>
</dbReference>
<dbReference type="Proteomes" id="UP000256326">
    <property type="component" value="Unassembled WGS sequence"/>
</dbReference>
<keyword evidence="2" id="KW-1185">Reference proteome</keyword>
<gene>
    <name evidence="1" type="ORF">DRF58_11365</name>
</gene>
<dbReference type="EMBL" id="QNUG01000023">
    <property type="protein sequence ID" value="REC69894.1"/>
    <property type="molecule type" value="Genomic_DNA"/>
</dbReference>
<evidence type="ECO:0000313" key="1">
    <source>
        <dbReference type="EMBL" id="REC69894.1"/>
    </source>
</evidence>
<reference evidence="1 2" key="1">
    <citation type="journal article" date="2006" name="Int. J. Syst. Evol. Microbiol.">
        <title>Chryseobacterium hispanicum sp. nov., isolated from the drinking water distribution system of Sevilla, Spain.</title>
        <authorList>
            <person name="Gallego V."/>
            <person name="Garcia M.T."/>
            <person name="Ventosa A."/>
        </authorList>
    </citation>
    <scope>NUCLEOTIDE SEQUENCE [LARGE SCALE GENOMIC DNA]</scope>
    <source>
        <strain evidence="1 2">KCTC 22104</strain>
    </source>
</reference>
<accession>A0A3D9CVY8</accession>